<keyword evidence="3" id="KW-1185">Reference proteome</keyword>
<evidence type="ECO:0000313" key="2">
    <source>
        <dbReference type="EMBL" id="CDI03792.1"/>
    </source>
</evidence>
<keyword evidence="1" id="KW-0732">Signal</keyword>
<dbReference type="RefSeq" id="WP_048674936.1">
    <property type="nucleotide sequence ID" value="NZ_CBTJ020000076.1"/>
</dbReference>
<feature type="signal peptide" evidence="1">
    <location>
        <begin position="1"/>
        <end position="26"/>
    </location>
</feature>
<sequence length="105" mass="12290">MKLMKAITTAGLLALFVGGAALPVNEAEAVTRCRDVYTHGVHKRICTTRPAYRDNDYRPDSRRYGYRGYGYRGYGYRGYDHRVVCRTYWRDGARYRNCRPARGRW</sequence>
<gene>
    <name evidence="2" type="ORF">BN873_660026</name>
</gene>
<name>W6M875_9GAMM</name>
<organism evidence="2 3">
    <name type="scientific">Candidatus Competibacter denitrificans Run_A_D11</name>
    <dbReference type="NCBI Taxonomy" id="1400863"/>
    <lineage>
        <taxon>Bacteria</taxon>
        <taxon>Pseudomonadati</taxon>
        <taxon>Pseudomonadota</taxon>
        <taxon>Gammaproteobacteria</taxon>
        <taxon>Candidatus Competibacteraceae</taxon>
        <taxon>Candidatus Competibacter</taxon>
    </lineage>
</organism>
<comment type="caution">
    <text evidence="2">The sequence shown here is derived from an EMBL/GenBank/DDBJ whole genome shotgun (WGS) entry which is preliminary data.</text>
</comment>
<reference evidence="2" key="2">
    <citation type="submission" date="2014-03" db="EMBL/GenBank/DDBJ databases">
        <title>Candidatus Competibacter-lineage genomes retrieved from metagenomes reveal functional metabolic diversity.</title>
        <authorList>
            <person name="McIlroy S.J."/>
            <person name="Albertsen M."/>
            <person name="Andresen E.K."/>
            <person name="Saunders A.M."/>
            <person name="Kristiansen R."/>
            <person name="Stokholm-Bjerregaard M."/>
            <person name="Nielsen K.L."/>
            <person name="Nielsen P.H."/>
        </authorList>
    </citation>
    <scope>NUCLEOTIDE SEQUENCE</scope>
    <source>
        <strain evidence="2">Run_A_D11</strain>
    </source>
</reference>
<evidence type="ECO:0000313" key="3">
    <source>
        <dbReference type="Proteomes" id="UP000035760"/>
    </source>
</evidence>
<proteinExistence type="predicted"/>
<dbReference type="Proteomes" id="UP000035760">
    <property type="component" value="Unassembled WGS sequence"/>
</dbReference>
<dbReference type="EMBL" id="CBTJ020000076">
    <property type="protein sequence ID" value="CDI03792.1"/>
    <property type="molecule type" value="Genomic_DNA"/>
</dbReference>
<evidence type="ECO:0000256" key="1">
    <source>
        <dbReference type="SAM" id="SignalP"/>
    </source>
</evidence>
<protein>
    <submittedName>
        <fullName evidence="2">Uncharacterized protein</fullName>
    </submittedName>
</protein>
<dbReference type="AlphaFoldDB" id="W6M875"/>
<feature type="chain" id="PRO_5004878221" evidence="1">
    <location>
        <begin position="27"/>
        <end position="105"/>
    </location>
</feature>
<reference evidence="2" key="1">
    <citation type="submission" date="2013-07" db="EMBL/GenBank/DDBJ databases">
        <authorList>
            <person name="McIlroy S."/>
        </authorList>
    </citation>
    <scope>NUCLEOTIDE SEQUENCE [LARGE SCALE GENOMIC DNA]</scope>
    <source>
        <strain evidence="2">Run_A_D11</strain>
    </source>
</reference>
<dbReference type="STRING" id="1400863.BN873_660026"/>
<accession>W6M875</accession>